<dbReference type="InterPro" id="IPR012340">
    <property type="entry name" value="NA-bd_OB-fold"/>
</dbReference>
<feature type="domain" description="S1 motif" evidence="1">
    <location>
        <begin position="212"/>
        <end position="278"/>
    </location>
</feature>
<sequence>MKKFDLRKVFFQSGYSITDIADELDVKRPTVYNNMKEFEEKLSCKNKELMMLFCRFTYYDRFTKGLVQDQIDMVKNVMRRIEYIYDENSRVKGNELYREFVRVIDDANQEESEKDDVIHESSIENNESVVWGNLVCNKCDANGTLIYDERKDHIFCQYCMNESQPEEYGITPGGKYFIKDKKYEDKVLSNDNDIQGNQNEYVINRSNYVQMGDFIEGEIIGSTKHGVLVLFNDNHKGFMKISDLPEWLKSKIDLVGWKIIAEIVRKDGKNHNLKYVANRTWK</sequence>
<dbReference type="PROSITE" id="PS50126">
    <property type="entry name" value="S1"/>
    <property type="match status" value="1"/>
</dbReference>
<dbReference type="EMBL" id="CP048914">
    <property type="protein sequence ID" value="QMS85271.1"/>
    <property type="molecule type" value="Genomic_DNA"/>
</dbReference>
<dbReference type="SUPFAM" id="SSF50249">
    <property type="entry name" value="Nucleic acid-binding proteins"/>
    <property type="match status" value="1"/>
</dbReference>
<evidence type="ECO:0000313" key="3">
    <source>
        <dbReference type="Proteomes" id="UP000514720"/>
    </source>
</evidence>
<evidence type="ECO:0000259" key="1">
    <source>
        <dbReference type="PROSITE" id="PS50126"/>
    </source>
</evidence>
<organism evidence="2 3">
    <name type="scientific">Candidatus Xianfuyuplasma coldseepsis</name>
    <dbReference type="NCBI Taxonomy" id="2782163"/>
    <lineage>
        <taxon>Bacteria</taxon>
        <taxon>Bacillati</taxon>
        <taxon>Mycoplasmatota</taxon>
        <taxon>Mollicutes</taxon>
        <taxon>Candidatus Izemoplasmatales</taxon>
        <taxon>Candidatus Izemoplasmataceae</taxon>
        <taxon>Candidatus Xianfuyuplasma</taxon>
    </lineage>
</organism>
<dbReference type="AlphaFoldDB" id="A0A7L7KR25"/>
<dbReference type="Proteomes" id="UP000514720">
    <property type="component" value="Chromosome"/>
</dbReference>
<name>A0A7L7KR25_9MOLU</name>
<keyword evidence="3" id="KW-1185">Reference proteome</keyword>
<dbReference type="InterPro" id="IPR013324">
    <property type="entry name" value="RNA_pol_sigma_r3/r4-like"/>
</dbReference>
<dbReference type="InterPro" id="IPR036388">
    <property type="entry name" value="WH-like_DNA-bd_sf"/>
</dbReference>
<dbReference type="SUPFAM" id="SSF88659">
    <property type="entry name" value="Sigma3 and sigma4 domains of RNA polymerase sigma factors"/>
    <property type="match status" value="1"/>
</dbReference>
<dbReference type="Gene3D" id="1.10.10.10">
    <property type="entry name" value="Winged helix-like DNA-binding domain superfamily/Winged helix DNA-binding domain"/>
    <property type="match status" value="1"/>
</dbReference>
<evidence type="ECO:0000313" key="2">
    <source>
        <dbReference type="EMBL" id="QMS85271.1"/>
    </source>
</evidence>
<protein>
    <recommendedName>
        <fullName evidence="1">S1 motif domain-containing protein</fullName>
    </recommendedName>
</protein>
<proteinExistence type="predicted"/>
<dbReference type="GO" id="GO:0003676">
    <property type="term" value="F:nucleic acid binding"/>
    <property type="evidence" value="ECO:0007669"/>
    <property type="project" value="InterPro"/>
</dbReference>
<accession>A0A7L7KR25</accession>
<dbReference type="KEGG" id="xcl:G4Z02_05745"/>
<gene>
    <name evidence="2" type="ORF">G4Z02_05745</name>
</gene>
<dbReference type="InterPro" id="IPR003029">
    <property type="entry name" value="S1_domain"/>
</dbReference>
<reference evidence="2 3" key="1">
    <citation type="submission" date="2020-02" db="EMBL/GenBank/DDBJ databases">
        <authorList>
            <person name="Zheng R.K."/>
            <person name="Sun C.M."/>
        </authorList>
    </citation>
    <scope>NUCLEOTIDE SEQUENCE [LARGE SCALE GENOMIC DNA]</scope>
    <source>
        <strain evidence="3">zrk13</strain>
    </source>
</reference>
<dbReference type="RefSeq" id="WP_258877061.1">
    <property type="nucleotide sequence ID" value="NZ_CP048914.1"/>
</dbReference>